<dbReference type="SUPFAM" id="SSF53167">
    <property type="entry name" value="Purine and uridine phosphorylases"/>
    <property type="match status" value="1"/>
</dbReference>
<evidence type="ECO:0000256" key="8">
    <source>
        <dbReference type="ARBA" id="ARBA00023970"/>
    </source>
</evidence>
<dbReference type="AlphaFoldDB" id="A0A4U5LR04"/>
<gene>
    <name evidence="12" type="ORF">L596_029854</name>
</gene>
<dbReference type="InterPro" id="IPR000845">
    <property type="entry name" value="Nucleoside_phosphorylase_d"/>
</dbReference>
<dbReference type="STRING" id="34508.A0A4U5LR04"/>
<feature type="domain" description="Nucleoside phosphorylase" evidence="11">
    <location>
        <begin position="48"/>
        <end position="300"/>
    </location>
</feature>
<dbReference type="Gene3D" id="3.40.50.1580">
    <property type="entry name" value="Nucleoside phosphorylase domain"/>
    <property type="match status" value="1"/>
</dbReference>
<comment type="caution">
    <text evidence="12">The sequence shown here is derived from an EMBL/GenBank/DDBJ whole genome shotgun (WGS) entry which is preliminary data.</text>
</comment>
<reference evidence="12 13" key="2">
    <citation type="journal article" date="2019" name="G3 (Bethesda)">
        <title>Hybrid Assembly of the Genome of the Entomopathogenic Nematode Steinernema carpocapsae Identifies the X-Chromosome.</title>
        <authorList>
            <person name="Serra L."/>
            <person name="Macchietto M."/>
            <person name="Macias-Munoz A."/>
            <person name="McGill C.J."/>
            <person name="Rodriguez I.M."/>
            <person name="Rodriguez B."/>
            <person name="Murad R."/>
            <person name="Mortazavi A."/>
        </authorList>
    </citation>
    <scope>NUCLEOTIDE SEQUENCE [LARGE SCALE GENOMIC DNA]</scope>
    <source>
        <strain evidence="12 13">ALL</strain>
    </source>
</reference>
<evidence type="ECO:0000259" key="11">
    <source>
        <dbReference type="Pfam" id="PF01048"/>
    </source>
</evidence>
<feature type="binding site" evidence="10">
    <location>
        <position position="137"/>
    </location>
    <ligand>
        <name>phosphate</name>
        <dbReference type="ChEBI" id="CHEBI:43474"/>
    </ligand>
</feature>
<comment type="catalytic activity">
    <reaction evidence="5">
        <text>inosine + phosphate = alpha-D-ribose 1-phosphate + hypoxanthine</text>
        <dbReference type="Rhea" id="RHEA:27646"/>
        <dbReference type="ChEBI" id="CHEBI:17368"/>
        <dbReference type="ChEBI" id="CHEBI:17596"/>
        <dbReference type="ChEBI" id="CHEBI:43474"/>
        <dbReference type="ChEBI" id="CHEBI:57720"/>
        <dbReference type="EC" id="2.4.2.1"/>
    </reaction>
</comment>
<evidence type="ECO:0000256" key="1">
    <source>
        <dbReference type="ARBA" id="ARBA00005058"/>
    </source>
</evidence>
<dbReference type="GO" id="GO:0047975">
    <property type="term" value="F:guanosine phosphorylase activity"/>
    <property type="evidence" value="ECO:0007669"/>
    <property type="project" value="RHEA"/>
</dbReference>
<evidence type="ECO:0000256" key="10">
    <source>
        <dbReference type="PIRSR" id="PIRSR000477-2"/>
    </source>
</evidence>
<dbReference type="PANTHER" id="PTHR11904">
    <property type="entry name" value="METHYLTHIOADENOSINE/PURINE NUCLEOSIDE PHOSPHORYLASE"/>
    <property type="match status" value="1"/>
</dbReference>
<comment type="similarity">
    <text evidence="2 9">Belongs to the PNP/MTAP phosphorylase family.</text>
</comment>
<dbReference type="GO" id="GO:0004731">
    <property type="term" value="F:purine-nucleoside phosphorylase activity"/>
    <property type="evidence" value="ECO:0007669"/>
    <property type="project" value="UniProtKB-EC"/>
</dbReference>
<feature type="binding site" evidence="10">
    <location>
        <position position="222"/>
    </location>
    <ligand>
        <name>a purine D-ribonucleoside</name>
        <dbReference type="ChEBI" id="CHEBI:142355"/>
    </ligand>
</feature>
<comment type="catalytic activity">
    <reaction evidence="8">
        <text>guanosine + phosphate = alpha-D-ribose 1-phosphate + guanine</text>
        <dbReference type="Rhea" id="RHEA:13233"/>
        <dbReference type="ChEBI" id="CHEBI:16235"/>
        <dbReference type="ChEBI" id="CHEBI:16750"/>
        <dbReference type="ChEBI" id="CHEBI:43474"/>
        <dbReference type="ChEBI" id="CHEBI:57720"/>
        <dbReference type="EC" id="2.4.2.1"/>
    </reaction>
</comment>
<name>A0A4U5LR04_STECR</name>
<keyword evidence="3 9" id="KW-0328">Glycosyltransferase</keyword>
<evidence type="ECO:0000256" key="2">
    <source>
        <dbReference type="ARBA" id="ARBA00006751"/>
    </source>
</evidence>
<keyword evidence="13" id="KW-1185">Reference proteome</keyword>
<evidence type="ECO:0000256" key="4">
    <source>
        <dbReference type="ARBA" id="ARBA00022679"/>
    </source>
</evidence>
<dbReference type="UniPathway" id="UPA00606"/>
<dbReference type="InterPro" id="IPR035994">
    <property type="entry name" value="Nucleoside_phosphorylase_sf"/>
</dbReference>
<feature type="binding site" evidence="10">
    <location>
        <position position="84"/>
    </location>
    <ligand>
        <name>phosphate</name>
        <dbReference type="ChEBI" id="CHEBI:43474"/>
    </ligand>
</feature>
<sequence length="306" mass="33628">MDTGNCALAMDVPPCPTKKPTNSDRSHDIDPKAVASLIKAKIFVQPVVGIVCGSGFSNLEASLRDLIRINYADLGLPQATVAGHKSWFAFGYVGEQYVCMQVGRLHPYEHNMDTFFCASPILVMAELGIRNLILTNATGAINFAYRTGDFMVMKDHIFLPGLAGNSPLVGINPCQTEFSNQRFVPGNHYEKKLNWALIEYAKKNGIRVHEGTYVMQGGPEYETAAELKYLRSVGADNVGMSVCHETIVAKYMKMRVIGLSMITNDLHEDKDISTLCHTEVKNAADENAEAAVNLIKEAVRIIVVSQ</sequence>
<dbReference type="InterPro" id="IPR011268">
    <property type="entry name" value="Purine_phosphorylase"/>
</dbReference>
<proteinExistence type="inferred from homology"/>
<comment type="catalytic activity">
    <reaction evidence="6">
        <text>2'-deoxyguanosine + phosphate = 2-deoxy-alpha-D-ribose 1-phosphate + guanine</text>
        <dbReference type="Rhea" id="RHEA:27738"/>
        <dbReference type="ChEBI" id="CHEBI:16235"/>
        <dbReference type="ChEBI" id="CHEBI:17172"/>
        <dbReference type="ChEBI" id="CHEBI:43474"/>
        <dbReference type="ChEBI" id="CHEBI:57259"/>
        <dbReference type="EC" id="2.4.2.1"/>
    </reaction>
</comment>
<evidence type="ECO:0000256" key="9">
    <source>
        <dbReference type="PIRNR" id="PIRNR000477"/>
    </source>
</evidence>
<evidence type="ECO:0000313" key="13">
    <source>
        <dbReference type="Proteomes" id="UP000298663"/>
    </source>
</evidence>
<comment type="pathway">
    <text evidence="1 9">Purine metabolism; purine nucleoside salvage.</text>
</comment>
<feature type="binding site" evidence="10">
    <location>
        <position position="241"/>
    </location>
    <ligand>
        <name>phosphate</name>
        <dbReference type="ChEBI" id="CHEBI:43474"/>
    </ligand>
</feature>
<organism evidence="12 13">
    <name type="scientific">Steinernema carpocapsae</name>
    <name type="common">Entomopathogenic nematode</name>
    <dbReference type="NCBI Taxonomy" id="34508"/>
    <lineage>
        <taxon>Eukaryota</taxon>
        <taxon>Metazoa</taxon>
        <taxon>Ecdysozoa</taxon>
        <taxon>Nematoda</taxon>
        <taxon>Chromadorea</taxon>
        <taxon>Rhabditida</taxon>
        <taxon>Tylenchina</taxon>
        <taxon>Panagrolaimomorpha</taxon>
        <taxon>Strongyloidoidea</taxon>
        <taxon>Steinernematidae</taxon>
        <taxon>Steinernema</taxon>
    </lineage>
</organism>
<dbReference type="Proteomes" id="UP000298663">
    <property type="component" value="Unassembled WGS sequence"/>
</dbReference>
<evidence type="ECO:0000313" key="12">
    <source>
        <dbReference type="EMBL" id="TKR58406.1"/>
    </source>
</evidence>
<dbReference type="PIRSF" id="PIRSF000477">
    <property type="entry name" value="PurNPase"/>
    <property type="match status" value="1"/>
</dbReference>
<comment type="catalytic activity">
    <reaction evidence="7">
        <text>2'-deoxyinosine + phosphate = 2-deoxy-alpha-D-ribose 1-phosphate + hypoxanthine</text>
        <dbReference type="Rhea" id="RHEA:27750"/>
        <dbReference type="ChEBI" id="CHEBI:17368"/>
        <dbReference type="ChEBI" id="CHEBI:28997"/>
        <dbReference type="ChEBI" id="CHEBI:43474"/>
        <dbReference type="ChEBI" id="CHEBI:57259"/>
        <dbReference type="EC" id="2.4.2.1"/>
    </reaction>
</comment>
<dbReference type="EC" id="2.4.2.1" evidence="9"/>
<evidence type="ECO:0000256" key="7">
    <source>
        <dbReference type="ARBA" id="ARBA00023950"/>
    </source>
</evidence>
<keyword evidence="4 9" id="KW-0808">Transferase</keyword>
<evidence type="ECO:0000256" key="3">
    <source>
        <dbReference type="ARBA" id="ARBA00022676"/>
    </source>
</evidence>
<reference evidence="12 13" key="1">
    <citation type="journal article" date="2015" name="Genome Biol.">
        <title>Comparative genomics of Steinernema reveals deeply conserved gene regulatory networks.</title>
        <authorList>
            <person name="Dillman A.R."/>
            <person name="Macchietto M."/>
            <person name="Porter C.F."/>
            <person name="Rogers A."/>
            <person name="Williams B."/>
            <person name="Antoshechkin I."/>
            <person name="Lee M.M."/>
            <person name="Goodwin Z."/>
            <person name="Lu X."/>
            <person name="Lewis E.E."/>
            <person name="Goodrich-Blair H."/>
            <person name="Stock S.P."/>
            <person name="Adams B.J."/>
            <person name="Sternberg P.W."/>
            <person name="Mortazavi A."/>
        </authorList>
    </citation>
    <scope>NUCLEOTIDE SEQUENCE [LARGE SCALE GENOMIC DNA]</scope>
    <source>
        <strain evidence="12 13">ALL</strain>
    </source>
</reference>
<dbReference type="GO" id="GO:0005737">
    <property type="term" value="C:cytoplasm"/>
    <property type="evidence" value="ECO:0007669"/>
    <property type="project" value="TreeGrafter"/>
</dbReference>
<feature type="binding site" evidence="10">
    <location>
        <position position="54"/>
    </location>
    <ligand>
        <name>phosphate</name>
        <dbReference type="ChEBI" id="CHEBI:43474"/>
    </ligand>
</feature>
<dbReference type="PANTHER" id="PTHR11904:SF9">
    <property type="entry name" value="PURINE NUCLEOSIDE PHOSPHORYLASE-RELATED"/>
    <property type="match status" value="1"/>
</dbReference>
<dbReference type="NCBIfam" id="NF006054">
    <property type="entry name" value="PRK08202.1"/>
    <property type="match status" value="1"/>
</dbReference>
<accession>A0A4U5LR04</accession>
<feature type="binding site" evidence="10">
    <location>
        <begin position="104"/>
        <end position="106"/>
    </location>
    <ligand>
        <name>phosphate</name>
        <dbReference type="ChEBI" id="CHEBI:43474"/>
    </ligand>
</feature>
<dbReference type="Pfam" id="PF01048">
    <property type="entry name" value="PNP_UDP_1"/>
    <property type="match status" value="1"/>
</dbReference>
<protein>
    <recommendedName>
        <fullName evidence="9">Purine nucleoside phosphorylase</fullName>
        <ecNumber evidence="9">2.4.2.1</ecNumber>
    </recommendedName>
    <alternativeName>
        <fullName evidence="9">Inosine-guanosine phosphorylase</fullName>
    </alternativeName>
</protein>
<dbReference type="CDD" id="cd09009">
    <property type="entry name" value="PNP-EcPNPII_like"/>
    <property type="match status" value="1"/>
</dbReference>
<evidence type="ECO:0000256" key="6">
    <source>
        <dbReference type="ARBA" id="ARBA00023929"/>
    </source>
</evidence>
<comment type="function">
    <text evidence="9">The purine nucleoside phosphorylases catalyze the phosphorolytic breakdown of the N-glycosidic bond in the beta-(deoxy)ribonucleoside molecules, with the formation of the corresponding free purine bases and pentose-1-phosphate.</text>
</comment>
<dbReference type="NCBIfam" id="TIGR01697">
    <property type="entry name" value="PNPH-PUNA-XAPA"/>
    <property type="match status" value="1"/>
</dbReference>
<feature type="binding site" evidence="10">
    <location>
        <position position="264"/>
    </location>
    <ligand>
        <name>a purine D-ribonucleoside</name>
        <dbReference type="ChEBI" id="CHEBI:142355"/>
    </ligand>
</feature>
<dbReference type="GO" id="GO:0009116">
    <property type="term" value="P:nucleoside metabolic process"/>
    <property type="evidence" value="ECO:0007669"/>
    <property type="project" value="InterPro"/>
</dbReference>
<evidence type="ECO:0000256" key="5">
    <source>
        <dbReference type="ARBA" id="ARBA00023918"/>
    </source>
</evidence>
<dbReference type="EMBL" id="AZBU02000013">
    <property type="protein sequence ID" value="TKR58406.1"/>
    <property type="molecule type" value="Genomic_DNA"/>
</dbReference>
<dbReference type="OrthoDB" id="10261782at2759"/>